<evidence type="ECO:0000256" key="2">
    <source>
        <dbReference type="SAM" id="Phobius"/>
    </source>
</evidence>
<dbReference type="Proteomes" id="UP001484199">
    <property type="component" value="Chromosome"/>
</dbReference>
<accession>A0ABZ2UBV8</accession>
<protein>
    <recommendedName>
        <fullName evidence="5">Transmembrane protein</fullName>
    </recommendedName>
</protein>
<evidence type="ECO:0000313" key="4">
    <source>
        <dbReference type="Proteomes" id="UP001484199"/>
    </source>
</evidence>
<feature type="coiled-coil region" evidence="1">
    <location>
        <begin position="94"/>
        <end position="156"/>
    </location>
</feature>
<evidence type="ECO:0008006" key="5">
    <source>
        <dbReference type="Google" id="ProtNLM"/>
    </source>
</evidence>
<keyword evidence="2" id="KW-0472">Membrane</keyword>
<reference evidence="3" key="1">
    <citation type="submission" date="2024-03" db="EMBL/GenBank/DDBJ databases">
        <title>The Complete Genome of 'Candidatus Phytoplasma fraxini' AshY1 from the Ash Yellows Group.</title>
        <authorList>
            <person name="Boehm J.W."/>
            <person name="Huettel B."/>
            <person name="Schneider B."/>
            <person name="Kube M."/>
        </authorList>
    </citation>
    <scope>NUCLEOTIDE SEQUENCE [LARGE SCALE GENOMIC DNA]</scope>
    <source>
        <strain evidence="3">AshY1</strain>
    </source>
</reference>
<evidence type="ECO:0000256" key="1">
    <source>
        <dbReference type="SAM" id="Coils"/>
    </source>
</evidence>
<evidence type="ECO:0000313" key="3">
    <source>
        <dbReference type="EMBL" id="WYY26247.1"/>
    </source>
</evidence>
<gene>
    <name evidence="3" type="ORF">AshY1_00980</name>
</gene>
<keyword evidence="2" id="KW-0812">Transmembrane</keyword>
<sequence length="252" mass="30057">MLNKFQEYFSQLNGWPLVGIIVFLLFLSGPILFVIIKICQFLFYVIKFNFNFLINNFNFFPKEQKQNNDIPKSSNISINNTPPVQHENLSLIELKMIELKQREYNNKNQQSQQNNFLKLEIDQKIHQNKIEDKFEIYKLEQKMSILEKEIQKLSINSSLPNSQNVNEEKSNLNNVENEILTKQIPESLKEIFEKISDFENVQLYMLNKIMDNNHNKASYYDSNKNVLYVNPQDLNFFKTFLINKQKENKRLN</sequence>
<dbReference type="EMBL" id="CP146843">
    <property type="protein sequence ID" value="WYY26247.1"/>
    <property type="molecule type" value="Genomic_DNA"/>
</dbReference>
<dbReference type="RefSeq" id="WP_341266656.1">
    <property type="nucleotide sequence ID" value="NZ_CP146843.1"/>
</dbReference>
<keyword evidence="2" id="KW-1133">Transmembrane helix</keyword>
<keyword evidence="4" id="KW-1185">Reference proteome</keyword>
<keyword evidence="1" id="KW-0175">Coiled coil</keyword>
<name>A0ABZ2UBV8_ASHYP</name>
<organism evidence="3 4">
    <name type="scientific">Ash yellows phytoplasma</name>
    <dbReference type="NCBI Taxonomy" id="35780"/>
    <lineage>
        <taxon>Bacteria</taxon>
        <taxon>Bacillati</taxon>
        <taxon>Mycoplasmatota</taxon>
        <taxon>Mollicutes</taxon>
        <taxon>Acholeplasmatales</taxon>
        <taxon>Acholeplasmataceae</taxon>
        <taxon>Candidatus Phytoplasma</taxon>
        <taxon>16SrVII (Ash yellows group)</taxon>
    </lineage>
</organism>
<feature type="transmembrane region" description="Helical" evidence="2">
    <location>
        <begin position="20"/>
        <end position="46"/>
    </location>
</feature>
<proteinExistence type="predicted"/>